<name>A0AAD5P8R9_9FUNG</name>
<feature type="region of interest" description="Disordered" evidence="11">
    <location>
        <begin position="699"/>
        <end position="795"/>
    </location>
</feature>
<dbReference type="InterPro" id="IPR013083">
    <property type="entry name" value="Znf_RING/FYVE/PHD"/>
</dbReference>
<evidence type="ECO:0000256" key="6">
    <source>
        <dbReference type="ARBA" id="ARBA00022723"/>
    </source>
</evidence>
<evidence type="ECO:0000256" key="2">
    <source>
        <dbReference type="ARBA" id="ARBA00004906"/>
    </source>
</evidence>
<dbReference type="GO" id="GO:0061630">
    <property type="term" value="F:ubiquitin protein ligase activity"/>
    <property type="evidence" value="ECO:0007669"/>
    <property type="project" value="UniProtKB-EC"/>
</dbReference>
<feature type="compositionally biased region" description="Polar residues" evidence="11">
    <location>
        <begin position="170"/>
        <end position="188"/>
    </location>
</feature>
<feature type="compositionally biased region" description="Low complexity" evidence="11">
    <location>
        <begin position="758"/>
        <end position="769"/>
    </location>
</feature>
<keyword evidence="6" id="KW-0479">Metal-binding</keyword>
<dbReference type="PANTHER" id="PTHR46076:SF3">
    <property type="entry name" value="E3 UBIQUITIN-PROTEIN LIGASE RING1"/>
    <property type="match status" value="1"/>
</dbReference>
<feature type="region of interest" description="Disordered" evidence="11">
    <location>
        <begin position="269"/>
        <end position="293"/>
    </location>
</feature>
<accession>A0AAD5P8R9</accession>
<comment type="catalytic activity">
    <reaction evidence="1">
        <text>S-ubiquitinyl-[E2 ubiquitin-conjugating enzyme]-L-cysteine + [acceptor protein]-L-lysine = [E2 ubiquitin-conjugating enzyme]-L-cysteine + N(6)-ubiquitinyl-[acceptor protein]-L-lysine.</text>
        <dbReference type="EC" id="2.3.2.27"/>
    </reaction>
</comment>
<keyword evidence="10" id="KW-0175">Coiled coil</keyword>
<evidence type="ECO:0000256" key="11">
    <source>
        <dbReference type="SAM" id="MobiDB-lite"/>
    </source>
</evidence>
<feature type="domain" description="RING-type" evidence="12">
    <location>
        <begin position="16"/>
        <end position="55"/>
    </location>
</feature>
<evidence type="ECO:0000256" key="5">
    <source>
        <dbReference type="ARBA" id="ARBA00022679"/>
    </source>
</evidence>
<proteinExistence type="predicted"/>
<organism evidence="13 14">
    <name type="scientific">Phascolomyces articulosus</name>
    <dbReference type="NCBI Taxonomy" id="60185"/>
    <lineage>
        <taxon>Eukaryota</taxon>
        <taxon>Fungi</taxon>
        <taxon>Fungi incertae sedis</taxon>
        <taxon>Mucoromycota</taxon>
        <taxon>Mucoromycotina</taxon>
        <taxon>Mucoromycetes</taxon>
        <taxon>Mucorales</taxon>
        <taxon>Lichtheimiaceae</taxon>
        <taxon>Phascolomyces</taxon>
    </lineage>
</organism>
<dbReference type="GO" id="GO:0003682">
    <property type="term" value="F:chromatin binding"/>
    <property type="evidence" value="ECO:0007669"/>
    <property type="project" value="TreeGrafter"/>
</dbReference>
<feature type="compositionally biased region" description="Polar residues" evidence="11">
    <location>
        <begin position="779"/>
        <end position="788"/>
    </location>
</feature>
<dbReference type="InterPro" id="IPR001841">
    <property type="entry name" value="Znf_RING"/>
</dbReference>
<sequence length="907" mass="102320">MTLISSILNLQSQLQCDLCDNLLNETRIVKTCEHRFCRWCAHDKVGVTSQCPKCQAPAFIKDLRPDPMHDTLVACVRKLSTLVAGGTPSMDSKLFGSVSSTGSGQQKQQQHDTSLTRRLSTSMTGGGSLGSHKTHSVPLSFTPSSSLLCQMAGIVNEDQEQQPLEKEPSGTKNGKLTRSMSTMTATRQPMTEKDTNVLGGTDISLLQNKMKRAMSDITTLESRRMEQQQQQLSVEDGSVGMQLTQEDIEQPLSRTISNEEHYTPSWLNDMLNRSQQPSSFSLNNLPATTSSLSGDITHLERTPELLRDWLGNPYEIEQSHNTKRAKEHFFADLQRNASSLTTTDENDILNPHPTESSSFLPQKNKDKNKENNEQPVHHLHNNKKETSFHHHHHHHTNHSIQQHEYAHSSSSLVQRLDIKMAKPSQQQQQRRRPWSTSKENSTDLLLAELQTSEPPDDEVPFSNKRRKTTTPPPSTNEKKETAPSDEDLFKLWNEQKGDDLPDDELPPFHRKKQQQEQQSITTTTTTTDHEVLDDNMLFTMMNTTSEIPDDEKILMKKTKKTKNPKEQLQQKGKDKRSDTTSTMIVDKQRDPMKFSSNDNNKNNDIHSGGDNEEDEDMRLTLSHDSVNHHDGDDDEDMIETLPLETNYHHYCENQDGNEDDDEDIIETLPLETNYHGYCDNQDGNEDDDEDMIFTLPLEVNANRSNSANNDDNDGTDMQLTMDDPIKPSDPPVITTTTTTAESDIFSISTPFPHSSKRNQQQSNDNSLDNKQSHPDTTTKDNLPATTESLTKDDQQQEQESTTWLCAHCHFENKKDLESCLVCRNDHGTKPDKIFPQSVTPESWSMSLVSSSASLIFPTSQSEQDQLADGLSYSMTYSPPSEQQPSKEPLLKPVIMFTGIPPGTKTPS</sequence>
<evidence type="ECO:0000256" key="3">
    <source>
        <dbReference type="ARBA" id="ARBA00012483"/>
    </source>
</evidence>
<evidence type="ECO:0000256" key="10">
    <source>
        <dbReference type="SAM" id="Coils"/>
    </source>
</evidence>
<feature type="coiled-coil region" evidence="10">
    <location>
        <begin position="203"/>
        <end position="230"/>
    </location>
</feature>
<dbReference type="AlphaFoldDB" id="A0AAD5P8R9"/>
<evidence type="ECO:0000313" key="14">
    <source>
        <dbReference type="Proteomes" id="UP001209540"/>
    </source>
</evidence>
<evidence type="ECO:0000256" key="8">
    <source>
        <dbReference type="ARBA" id="ARBA00022833"/>
    </source>
</evidence>
<keyword evidence="5" id="KW-0808">Transferase</keyword>
<evidence type="ECO:0000313" key="13">
    <source>
        <dbReference type="EMBL" id="KAI9248223.1"/>
    </source>
</evidence>
<feature type="region of interest" description="Disordered" evidence="11">
    <location>
        <begin position="94"/>
        <end position="137"/>
    </location>
</feature>
<reference evidence="13" key="1">
    <citation type="journal article" date="2022" name="IScience">
        <title>Evolution of zygomycete secretomes and the origins of terrestrial fungal ecologies.</title>
        <authorList>
            <person name="Chang Y."/>
            <person name="Wang Y."/>
            <person name="Mondo S."/>
            <person name="Ahrendt S."/>
            <person name="Andreopoulos W."/>
            <person name="Barry K."/>
            <person name="Beard J."/>
            <person name="Benny G.L."/>
            <person name="Blankenship S."/>
            <person name="Bonito G."/>
            <person name="Cuomo C."/>
            <person name="Desiro A."/>
            <person name="Gervers K.A."/>
            <person name="Hundley H."/>
            <person name="Kuo A."/>
            <person name="LaButti K."/>
            <person name="Lang B.F."/>
            <person name="Lipzen A."/>
            <person name="O'Donnell K."/>
            <person name="Pangilinan J."/>
            <person name="Reynolds N."/>
            <person name="Sandor L."/>
            <person name="Smith M.E."/>
            <person name="Tsang A."/>
            <person name="Grigoriev I.V."/>
            <person name="Stajich J.E."/>
            <person name="Spatafora J.W."/>
        </authorList>
    </citation>
    <scope>NUCLEOTIDE SEQUENCE</scope>
    <source>
        <strain evidence="13">RSA 2281</strain>
    </source>
</reference>
<dbReference type="GO" id="GO:0000151">
    <property type="term" value="C:ubiquitin ligase complex"/>
    <property type="evidence" value="ECO:0007669"/>
    <property type="project" value="InterPro"/>
</dbReference>
<feature type="region of interest" description="Disordered" evidence="11">
    <location>
        <begin position="386"/>
        <end position="412"/>
    </location>
</feature>
<reference evidence="13" key="2">
    <citation type="submission" date="2023-02" db="EMBL/GenBank/DDBJ databases">
        <authorList>
            <consortium name="DOE Joint Genome Institute"/>
            <person name="Mondo S.J."/>
            <person name="Chang Y."/>
            <person name="Wang Y."/>
            <person name="Ahrendt S."/>
            <person name="Andreopoulos W."/>
            <person name="Barry K."/>
            <person name="Beard J."/>
            <person name="Benny G.L."/>
            <person name="Blankenship S."/>
            <person name="Bonito G."/>
            <person name="Cuomo C."/>
            <person name="Desiro A."/>
            <person name="Gervers K.A."/>
            <person name="Hundley H."/>
            <person name="Kuo A."/>
            <person name="LaButti K."/>
            <person name="Lang B.F."/>
            <person name="Lipzen A."/>
            <person name="O'Donnell K."/>
            <person name="Pangilinan J."/>
            <person name="Reynolds N."/>
            <person name="Sandor L."/>
            <person name="Smith M.W."/>
            <person name="Tsang A."/>
            <person name="Grigoriev I.V."/>
            <person name="Stajich J.E."/>
            <person name="Spatafora J.W."/>
        </authorList>
    </citation>
    <scope>NUCLEOTIDE SEQUENCE</scope>
    <source>
        <strain evidence="13">RSA 2281</strain>
    </source>
</reference>
<protein>
    <recommendedName>
        <fullName evidence="4">RanBP-type and C3HC4-type zinc finger-containing protein 1</fullName>
        <ecNumber evidence="3">2.3.2.27</ecNumber>
    </recommendedName>
</protein>
<keyword evidence="8" id="KW-0862">Zinc</keyword>
<evidence type="ECO:0000256" key="7">
    <source>
        <dbReference type="ARBA" id="ARBA00022771"/>
    </source>
</evidence>
<gene>
    <name evidence="13" type="ORF">BDA99DRAFT_230925</name>
</gene>
<dbReference type="InterPro" id="IPR043540">
    <property type="entry name" value="RING1/RING2"/>
</dbReference>
<evidence type="ECO:0000256" key="4">
    <source>
        <dbReference type="ARBA" id="ARBA00017887"/>
    </source>
</evidence>
<feature type="compositionally biased region" description="Basic and acidic residues" evidence="11">
    <location>
        <begin position="363"/>
        <end position="374"/>
    </location>
</feature>
<feature type="compositionally biased region" description="Low complexity" evidence="11">
    <location>
        <begin position="700"/>
        <end position="709"/>
    </location>
</feature>
<feature type="region of interest" description="Disordered" evidence="11">
    <location>
        <begin position="548"/>
        <end position="615"/>
    </location>
</feature>
<feature type="compositionally biased region" description="Polar residues" evidence="11">
    <location>
        <begin position="271"/>
        <end position="293"/>
    </location>
</feature>
<feature type="region of interest" description="Disordered" evidence="11">
    <location>
        <begin position="448"/>
        <end position="528"/>
    </location>
</feature>
<feature type="region of interest" description="Disordered" evidence="11">
    <location>
        <begin position="421"/>
        <end position="440"/>
    </location>
</feature>
<evidence type="ECO:0000256" key="9">
    <source>
        <dbReference type="PROSITE-ProRule" id="PRU00175"/>
    </source>
</evidence>
<evidence type="ECO:0000256" key="1">
    <source>
        <dbReference type="ARBA" id="ARBA00000900"/>
    </source>
</evidence>
<dbReference type="PROSITE" id="PS00518">
    <property type="entry name" value="ZF_RING_1"/>
    <property type="match status" value="1"/>
</dbReference>
<dbReference type="GO" id="GO:0031519">
    <property type="term" value="C:PcG protein complex"/>
    <property type="evidence" value="ECO:0007669"/>
    <property type="project" value="TreeGrafter"/>
</dbReference>
<dbReference type="EMBL" id="JAIXMP010000039">
    <property type="protein sequence ID" value="KAI9248223.1"/>
    <property type="molecule type" value="Genomic_DNA"/>
</dbReference>
<comment type="pathway">
    <text evidence="2">Protein modification; protein ubiquitination.</text>
</comment>
<keyword evidence="14" id="KW-1185">Reference proteome</keyword>
<dbReference type="Proteomes" id="UP001209540">
    <property type="component" value="Unassembled WGS sequence"/>
</dbReference>
<dbReference type="PANTHER" id="PTHR46076">
    <property type="entry name" value="E3 UBIQUITIN-PROTEIN LIGASE RING1 / RING 2 FAMILY MEMBER"/>
    <property type="match status" value="1"/>
</dbReference>
<dbReference type="EC" id="2.3.2.27" evidence="3"/>
<dbReference type="InterPro" id="IPR001876">
    <property type="entry name" value="Znf_RanBP2"/>
</dbReference>
<feature type="compositionally biased region" description="Basic and acidic residues" evidence="11">
    <location>
        <begin position="476"/>
        <end position="499"/>
    </location>
</feature>
<keyword evidence="7 9" id="KW-0863">Zinc-finger</keyword>
<feature type="region of interest" description="Disordered" evidence="11">
    <location>
        <begin position="342"/>
        <end position="374"/>
    </location>
</feature>
<dbReference type="GO" id="GO:0008270">
    <property type="term" value="F:zinc ion binding"/>
    <property type="evidence" value="ECO:0007669"/>
    <property type="project" value="UniProtKB-KW"/>
</dbReference>
<dbReference type="PROSITE" id="PS50089">
    <property type="entry name" value="ZF_RING_2"/>
    <property type="match status" value="1"/>
</dbReference>
<feature type="compositionally biased region" description="Low complexity" evidence="11">
    <location>
        <begin position="96"/>
        <end position="108"/>
    </location>
</feature>
<dbReference type="Gene3D" id="3.30.40.10">
    <property type="entry name" value="Zinc/RING finger domain, C3HC4 (zinc finger)"/>
    <property type="match status" value="1"/>
</dbReference>
<feature type="region of interest" description="Disordered" evidence="11">
    <location>
        <begin position="157"/>
        <end position="188"/>
    </location>
</feature>
<comment type="caution">
    <text evidence="13">The sequence shown here is derived from an EMBL/GenBank/DDBJ whole genome shotgun (WGS) entry which is preliminary data.</text>
</comment>
<evidence type="ECO:0000259" key="12">
    <source>
        <dbReference type="PROSITE" id="PS50089"/>
    </source>
</evidence>
<dbReference type="InterPro" id="IPR017907">
    <property type="entry name" value="Znf_RING_CS"/>
</dbReference>
<dbReference type="PROSITE" id="PS01358">
    <property type="entry name" value="ZF_RANBP2_1"/>
    <property type="match status" value="1"/>
</dbReference>
<dbReference type="SUPFAM" id="SSF57850">
    <property type="entry name" value="RING/U-box"/>
    <property type="match status" value="1"/>
</dbReference>
<feature type="compositionally biased region" description="Polar residues" evidence="11">
    <location>
        <begin position="398"/>
        <end position="412"/>
    </location>
</feature>